<dbReference type="OrthoDB" id="381190at2759"/>
<feature type="domain" description="FATC" evidence="16">
    <location>
        <begin position="2869"/>
        <end position="2901"/>
    </location>
</feature>
<evidence type="ECO:0000256" key="3">
    <source>
        <dbReference type="ARBA" id="ARBA00022527"/>
    </source>
</evidence>
<reference evidence="17 18" key="1">
    <citation type="submission" date="2020-02" db="EMBL/GenBank/DDBJ databases">
        <title>Relaxed selection underlies rapid genomic changes in the transitions from sociality to social parasitism in ants.</title>
        <authorList>
            <person name="Bi X."/>
        </authorList>
    </citation>
    <scope>NUCLEOTIDE SEQUENCE [LARGE SCALE GENOMIC DNA]</scope>
    <source>
        <strain evidence="17">BGI-DK2014b</strain>
        <tissue evidence="17">Whole body</tissue>
    </source>
</reference>
<evidence type="ECO:0000256" key="7">
    <source>
        <dbReference type="ARBA" id="ARBA00022777"/>
    </source>
</evidence>
<dbReference type="SMART" id="SM01343">
    <property type="entry name" value="FATC"/>
    <property type="match status" value="1"/>
</dbReference>
<dbReference type="FunFam" id="3.30.1010.10:FF:000023">
    <property type="entry name" value="Serine/threonine-protein kinase ATM"/>
    <property type="match status" value="1"/>
</dbReference>
<evidence type="ECO:0000313" key="17">
    <source>
        <dbReference type="EMBL" id="KAG5337626.1"/>
    </source>
</evidence>
<dbReference type="Pfam" id="PF00454">
    <property type="entry name" value="PI3_PI4_kinase"/>
    <property type="match status" value="1"/>
</dbReference>
<dbReference type="InterPro" id="IPR038980">
    <property type="entry name" value="ATM_plant"/>
</dbReference>
<dbReference type="InterPro" id="IPR036940">
    <property type="entry name" value="PI3/4_kinase_cat_sf"/>
</dbReference>
<gene>
    <name evidence="17" type="primary">Atm</name>
    <name evidence="17" type="ORF">G6Z77_0005198</name>
</gene>
<dbReference type="EC" id="2.7.11.1" evidence="2"/>
<dbReference type="Proteomes" id="UP000670152">
    <property type="component" value="Unassembled WGS sequence"/>
</dbReference>
<evidence type="ECO:0000313" key="18">
    <source>
        <dbReference type="Proteomes" id="UP000670152"/>
    </source>
</evidence>
<evidence type="ECO:0000259" key="14">
    <source>
        <dbReference type="PROSITE" id="PS50290"/>
    </source>
</evidence>
<feature type="non-terminal residue" evidence="17">
    <location>
        <position position="2901"/>
    </location>
</feature>
<dbReference type="GO" id="GO:0004674">
    <property type="term" value="F:protein serine/threonine kinase activity"/>
    <property type="evidence" value="ECO:0007669"/>
    <property type="project" value="UniProtKB-KW"/>
</dbReference>
<dbReference type="PROSITE" id="PS50290">
    <property type="entry name" value="PI3_4_KINASE_3"/>
    <property type="match status" value="1"/>
</dbReference>
<feature type="domain" description="PI3K/PI4K catalytic" evidence="14">
    <location>
        <begin position="2542"/>
        <end position="2869"/>
    </location>
</feature>
<evidence type="ECO:0000256" key="6">
    <source>
        <dbReference type="ARBA" id="ARBA00022763"/>
    </source>
</evidence>
<evidence type="ECO:0000259" key="15">
    <source>
        <dbReference type="PROSITE" id="PS51189"/>
    </source>
</evidence>
<dbReference type="GO" id="GO:0005524">
    <property type="term" value="F:ATP binding"/>
    <property type="evidence" value="ECO:0007669"/>
    <property type="project" value="UniProtKB-KW"/>
</dbReference>
<dbReference type="EMBL" id="JAANIB010003379">
    <property type="protein sequence ID" value="KAG5337626.1"/>
    <property type="molecule type" value="Genomic_DNA"/>
</dbReference>
<feature type="non-terminal residue" evidence="17">
    <location>
        <position position="1"/>
    </location>
</feature>
<evidence type="ECO:0000256" key="2">
    <source>
        <dbReference type="ARBA" id="ARBA00012513"/>
    </source>
</evidence>
<dbReference type="GO" id="GO:0005634">
    <property type="term" value="C:nucleus"/>
    <property type="evidence" value="ECO:0007669"/>
    <property type="project" value="UniProtKB-SubCell"/>
</dbReference>
<dbReference type="PROSITE" id="PS51190">
    <property type="entry name" value="FATC"/>
    <property type="match status" value="1"/>
</dbReference>
<dbReference type="PROSITE" id="PS51189">
    <property type="entry name" value="FAT"/>
    <property type="match status" value="1"/>
</dbReference>
<dbReference type="Pfam" id="PF02259">
    <property type="entry name" value="FAT"/>
    <property type="match status" value="1"/>
</dbReference>
<dbReference type="PROSITE" id="PS00916">
    <property type="entry name" value="PI3_4_KINASE_2"/>
    <property type="match status" value="1"/>
</dbReference>
<dbReference type="InterPro" id="IPR018936">
    <property type="entry name" value="PI3/4_kinase_CS"/>
</dbReference>
<evidence type="ECO:0000256" key="11">
    <source>
        <dbReference type="ARBA" id="ARBA00047899"/>
    </source>
</evidence>
<dbReference type="Gene3D" id="1.10.1070.11">
    <property type="entry name" value="Phosphatidylinositol 3-/4-kinase, catalytic domain"/>
    <property type="match status" value="1"/>
</dbReference>
<dbReference type="InterPro" id="IPR000403">
    <property type="entry name" value="PI3/4_kinase_cat_dom"/>
</dbReference>
<comment type="subcellular location">
    <subcellularLocation>
        <location evidence="1">Nucleus</location>
    </subcellularLocation>
</comment>
<dbReference type="SUPFAM" id="SSF48371">
    <property type="entry name" value="ARM repeat"/>
    <property type="match status" value="2"/>
</dbReference>
<sequence>QKFVSELKDLYQNDDVLTEICQNTKSKASGKANWHCIISTVHKLVTDEAEKPSKETNAKSSERQSICGLVKDTIRRASEKSADFLKSSDIISRILQILDSKVYVHYQDTYLGILVKYILPKSIYHRNIMPEQWRELLKVCTKLYKKAHLQSHIVLDALQMIVDYSFLHTNLFFYVKDLLLFLVNLFYVLENDVLKDVKANNEQLTESFYKLSNSVCRQIITESRITLCKFSESILMNILCLNGSEEKYRLLLIFLQIHHPEGISRHDDGAFAFDWNEWRKLLRNMYLLVQENCKLDVQWRSFIQFASEVIKQIMDSSINSTSSLDSPYSQSTKRRRTMNRIENIVDLVTNSSPEEVWSLLRILTETLRKYPQCLRSQDLAPLLQHLTELAVSRDESIMNNLYNLAAILMEIEISNGEEIQDATIHWNKIWDMLLRSLGANQNEESGHSLIRCFIRYNRLPNANALLRLYLTKAIRWSPNSVHTLRQLCERVSLPVDATTSVLDSSPSMMMAPICDRTRLLEWLLNIPDHTWQKLVMRLSIEVVEDICELSVNLVLKSRYRQNIKTEQKFLQNHEKARVITFVPHQDIQSTELPQLCHAFLTFKIALSVNSKNKLTEQDSGMIPDTGNPVSYIQEVFNFLMKQMHKIIQEDGSNDENRNTREIYVVLMKLTFLARLLSILKQQNIFTTKDIAGYCPLIDAMEKQLNDSYEVLTKIDWTRCKNIFLLSITRALRMLYGATYDTEIAKIIVSASTMDMIKNIFDLLNQDDNCNYDCNEDPNTYQVNKEINLFLCNKEIIFNDCNMSSSSQGRRKRNASMYLETSDPKPSHPREGMIHLQIVEALSSFCALHIDANHSKSTLQKKMMHNLLTMQQDFTSYVDSRMSLLILKSLIARDHDEIQRECADTPLEFLLEVCQKGCKDEESLRQLLNLLPYFFEYAIKYDYSPKTFVHALEQLHKRIFNRNCSVLVHTSYMKCVCSFIRIDPNFSWSSIYISDDDILTILDSILNYIGDTLFVLRSQAVQCLQEILSFRNVAHKWKELIFVKVEKTVFDLLDEAKQSNSNLQNNSLRESQLQDEKETRTVTALIALASVACASGVLQGRALCAILRLTTEKQVNLQTVRKVLLVATQHTTTYMSLLEDNLNYLLTSWIENAHCQLQNFPWMLMGCEAIDEFFRKNINCIVPVLLRTSDIEETVSFCVNINVDFNKVFEDVFPSCFVWLISRAIVFDTDTMRKLINNTDEFANMKKFSQLFRSRLQDILVELIQRLHDEDDFKKILSISFTCFPATDPPHFSRAVLDLCFDYLESVHSLNTHMLVEQQPATLQKTLLRLASAVHSSRSREGKLKRLHQYAYFCLRLTHDLSKSVFNEMAAFLIRDVCYSLLHLTRNGGDGDETLVAACCKFLDLFLRQALPARATEVQDVLRFIVANLIGLAQSKNSSISEMAASLLRFLVVEQRNVLREAIAKLGSFPNHEVFKDVRETHNTIRLDDGSALCLEGELERFLDAISEENAECTLEDLANFTQQLSTRKSELRKLHQKSQSPYPENGANILHRLIFRLIRLTESPNPRVSMEATKCFGELGPMDSTMALQPAGSFVREADCAIEALTYRSVVMLTSFLVENSVELRKVSAEALYAVLSTSNGRKLFDLKYSTDLSNILECTSLKIDYIRPFARGRCVRQTSFSVDTARFRVVMNPENELWTIQNNENYAEWIIKVTCSVAECFTDSYLESFLSVCRLSVEFCELILPRIVYLVIHENDRFIDTMCDCVNQFFRQHFAINEAETTASPTSKGDSCDQKIVRCMLDVVNHIRAQLPDGATLRLDYVFLARAAHKCSAYYTALLFAQLACGSISTDYPDFSSDPRINYIYERQPEIGRVLQNIMLDTYLNISDPDAGAGLSHVLDHDSRVQYYARTNRWDEVMLALDIELSHHNYSLLANARMEMANALHRSGLQFLQWQFLSGSLDDKFSYECAWRLSKWDLPVNDATVTNYNDFQSQQLRVESLENAFHVHHYHALKCFHENDRQGIDRAIECGRMSVIRELRVISPESSKIVNQKLSQLRMLREIEQLSWAADSSEKKYPEILQRWNEHNISLIGQFEHVEPILSQRITMFHIRESLRTNADVQKAFFDTCLDLAKVAESQGNFSVATRALRPLELHQNLSTNLKNQLLYQESLLTWMKGEQVIARHLLRNLIEKKDPKPSLKAKALRVYGDWMAETKSENPQAVIQKYYLVSIEISEAIDEQTSDVVENLHDTQAALARFADTQYQQISTYMNSPAYEALKEYACSSTDKVDHAKMMSNQYFKRAVIISQKQSTNDAAELKNIEQEKRNYLAQALKYYLRTLRSSEKYNLLIFRLVALWLDNMCDDEVNEQLLDELDTIPSFKFVPLVPQLAAHISNDIKQQYGFSARIFRILERCTLEHPYHTLPVVLALKNLHSDDEYESDSTGAKKEERRVLGAKKLLSRLTDSSVRTIIHEMENLSRALLSLAYWQPKGKCYSNKRYAIPREQPISKIKNLDNVLLPTMSLSVRPSGNYDDVVGVRSYQDSCEFVGGVNMPKKIICVGTNGVQRRQLIKGKDDLRQDAVMQQVFTVMNTLLCTCKETQRRNLRIRTYKVVPLTQRSGVLEWCDNTVPITVTLVGSSDKPGMHKKYYPRGLSAEAARDKMKNVAQESNEMKLRVFLDCCKRMKPAFHHFFEEKYRSPETWVERTLTYTRSVATTSIAGYILGLGDRHLSNILIDEHTAEVVHIDFGVAFEQGKVLPVPETIPFRLTRDIEVAMGASGIEGTMRRSCEVTMTMLRDQRQIIITLLQVLLYDPLFTWAITPEKACKMQSDVVKRFSENSGRAPVETNTIAKRALLRIEQKLQGTEDGLVSSVPGQVERLLQEARDPANLCRVYCGWQPYL</sequence>
<dbReference type="SUPFAM" id="SSF56112">
    <property type="entry name" value="Protein kinase-like (PK-like)"/>
    <property type="match status" value="1"/>
</dbReference>
<dbReference type="InterPro" id="IPR011989">
    <property type="entry name" value="ARM-like"/>
</dbReference>
<proteinExistence type="predicted"/>
<evidence type="ECO:0000256" key="12">
    <source>
        <dbReference type="ARBA" id="ARBA00048679"/>
    </source>
</evidence>
<keyword evidence="7 17" id="KW-0418">Kinase</keyword>
<keyword evidence="9" id="KW-0539">Nucleus</keyword>
<keyword evidence="5" id="KW-0547">Nucleotide-binding</keyword>
<dbReference type="PROSITE" id="PS00915">
    <property type="entry name" value="PI3_4_KINASE_1"/>
    <property type="match status" value="1"/>
</dbReference>
<dbReference type="Gene3D" id="3.30.1010.10">
    <property type="entry name" value="Phosphatidylinositol 3-kinase Catalytic Subunit, Chain A, domain 4"/>
    <property type="match status" value="1"/>
</dbReference>
<comment type="catalytic activity">
    <reaction evidence="11">
        <text>L-threonyl-[protein] + ATP = O-phospho-L-threonyl-[protein] + ADP + H(+)</text>
        <dbReference type="Rhea" id="RHEA:46608"/>
        <dbReference type="Rhea" id="RHEA-COMP:11060"/>
        <dbReference type="Rhea" id="RHEA-COMP:11605"/>
        <dbReference type="ChEBI" id="CHEBI:15378"/>
        <dbReference type="ChEBI" id="CHEBI:30013"/>
        <dbReference type="ChEBI" id="CHEBI:30616"/>
        <dbReference type="ChEBI" id="CHEBI:61977"/>
        <dbReference type="ChEBI" id="CHEBI:456216"/>
        <dbReference type="EC" id="2.7.11.1"/>
    </reaction>
</comment>
<dbReference type="PANTHER" id="PTHR37079:SF4">
    <property type="entry name" value="SERINE_THREONINE-PROTEIN KINASE ATM"/>
    <property type="match status" value="1"/>
</dbReference>
<evidence type="ECO:0000256" key="8">
    <source>
        <dbReference type="ARBA" id="ARBA00022840"/>
    </source>
</evidence>
<name>A0A836FXX2_9HYME</name>
<keyword evidence="6" id="KW-0227">DNA damage</keyword>
<dbReference type="PANTHER" id="PTHR37079">
    <property type="entry name" value="SERINE/THREONINE-PROTEIN KINASE ATM"/>
    <property type="match status" value="1"/>
</dbReference>
<dbReference type="InterPro" id="IPR011009">
    <property type="entry name" value="Kinase-like_dom_sf"/>
</dbReference>
<evidence type="ECO:0000256" key="1">
    <source>
        <dbReference type="ARBA" id="ARBA00004123"/>
    </source>
</evidence>
<dbReference type="InterPro" id="IPR003151">
    <property type="entry name" value="PIK-rel_kinase_FAT"/>
</dbReference>
<evidence type="ECO:0000256" key="10">
    <source>
        <dbReference type="ARBA" id="ARBA00023306"/>
    </source>
</evidence>
<dbReference type="SMART" id="SM00146">
    <property type="entry name" value="PI3Kc"/>
    <property type="match status" value="1"/>
</dbReference>
<feature type="domain" description="FAT" evidence="15">
    <location>
        <begin position="1824"/>
        <end position="2434"/>
    </location>
</feature>
<comment type="caution">
    <text evidence="17">The sequence shown here is derived from an EMBL/GenBank/DDBJ whole genome shotgun (WGS) entry which is preliminary data.</text>
</comment>
<accession>A0A836FXX2</accession>
<keyword evidence="4" id="KW-0808">Transferase</keyword>
<evidence type="ECO:0000256" key="13">
    <source>
        <dbReference type="ARBA" id="ARBA00073111"/>
    </source>
</evidence>
<dbReference type="InterPro" id="IPR014009">
    <property type="entry name" value="PIK_FAT"/>
</dbReference>
<dbReference type="InterPro" id="IPR016024">
    <property type="entry name" value="ARM-type_fold"/>
</dbReference>
<keyword evidence="10" id="KW-0131">Cell cycle</keyword>
<keyword evidence="8" id="KW-0067">ATP-binding</keyword>
<dbReference type="GO" id="GO:0006281">
    <property type="term" value="P:DNA repair"/>
    <property type="evidence" value="ECO:0007669"/>
    <property type="project" value="InterPro"/>
</dbReference>
<organism evidence="17 18">
    <name type="scientific">Acromyrmex heyeri</name>
    <dbReference type="NCBI Taxonomy" id="230685"/>
    <lineage>
        <taxon>Eukaryota</taxon>
        <taxon>Metazoa</taxon>
        <taxon>Ecdysozoa</taxon>
        <taxon>Arthropoda</taxon>
        <taxon>Hexapoda</taxon>
        <taxon>Insecta</taxon>
        <taxon>Pterygota</taxon>
        <taxon>Neoptera</taxon>
        <taxon>Endopterygota</taxon>
        <taxon>Hymenoptera</taxon>
        <taxon>Apocrita</taxon>
        <taxon>Aculeata</taxon>
        <taxon>Formicoidea</taxon>
        <taxon>Formicidae</taxon>
        <taxon>Myrmicinae</taxon>
        <taxon>Acromyrmex</taxon>
    </lineage>
</organism>
<keyword evidence="3" id="KW-0723">Serine/threonine-protein kinase</keyword>
<comment type="catalytic activity">
    <reaction evidence="12">
        <text>L-seryl-[protein] + ATP = O-phospho-L-seryl-[protein] + ADP + H(+)</text>
        <dbReference type="Rhea" id="RHEA:17989"/>
        <dbReference type="Rhea" id="RHEA-COMP:9863"/>
        <dbReference type="Rhea" id="RHEA-COMP:11604"/>
        <dbReference type="ChEBI" id="CHEBI:15378"/>
        <dbReference type="ChEBI" id="CHEBI:29999"/>
        <dbReference type="ChEBI" id="CHEBI:30616"/>
        <dbReference type="ChEBI" id="CHEBI:83421"/>
        <dbReference type="ChEBI" id="CHEBI:456216"/>
        <dbReference type="EC" id="2.7.11.1"/>
    </reaction>
</comment>
<dbReference type="InterPro" id="IPR003152">
    <property type="entry name" value="FATC_dom"/>
</dbReference>
<dbReference type="CDD" id="cd05171">
    <property type="entry name" value="PIKKc_ATM"/>
    <property type="match status" value="1"/>
</dbReference>
<evidence type="ECO:0000256" key="5">
    <source>
        <dbReference type="ARBA" id="ARBA00022741"/>
    </source>
</evidence>
<protein>
    <recommendedName>
        <fullName evidence="13">Serine/threonine-protein kinase ATM</fullName>
        <ecNumber evidence="2">2.7.11.1</ecNumber>
    </recommendedName>
</protein>
<dbReference type="Pfam" id="PF02260">
    <property type="entry name" value="FATC"/>
    <property type="match status" value="1"/>
</dbReference>
<dbReference type="InterPro" id="IPR044107">
    <property type="entry name" value="PIKKc_ATM"/>
</dbReference>
<keyword evidence="18" id="KW-1185">Reference proteome</keyword>
<evidence type="ECO:0000256" key="4">
    <source>
        <dbReference type="ARBA" id="ARBA00022679"/>
    </source>
</evidence>
<evidence type="ECO:0000259" key="16">
    <source>
        <dbReference type="PROSITE" id="PS51190"/>
    </source>
</evidence>
<dbReference type="Gene3D" id="1.25.10.10">
    <property type="entry name" value="Leucine-rich Repeat Variant"/>
    <property type="match status" value="1"/>
</dbReference>
<evidence type="ECO:0000256" key="9">
    <source>
        <dbReference type="ARBA" id="ARBA00023242"/>
    </source>
</evidence>